<evidence type="ECO:0000313" key="1">
    <source>
        <dbReference type="EMBL" id="GEC21001.1"/>
    </source>
</evidence>
<proteinExistence type="predicted"/>
<comment type="caution">
    <text evidence="1">The sequence shown here is derived from an EMBL/GenBank/DDBJ whole genome shotgun (WGS) entry which is preliminary data.</text>
</comment>
<accession>A0A4Y3WRU5</accession>
<evidence type="ECO:0000313" key="2">
    <source>
        <dbReference type="Proteomes" id="UP000320338"/>
    </source>
</evidence>
<dbReference type="RefSeq" id="WP_141279598.1">
    <property type="nucleotide sequence ID" value="NZ_BAAARZ010000007.1"/>
</dbReference>
<dbReference type="AlphaFoldDB" id="A0A4Y3WRU5"/>
<dbReference type="Proteomes" id="UP000320338">
    <property type="component" value="Unassembled WGS sequence"/>
</dbReference>
<keyword evidence="2" id="KW-1185">Reference proteome</keyword>
<sequence>MTDEARVVRARLGAASRKYGPDHEITRVLREKWNAERWLSAMTEALGAQRPPLDDEQQTRLDEIVRMAGLCR</sequence>
<protein>
    <submittedName>
        <fullName evidence="1">Uncharacterized protein</fullName>
    </submittedName>
</protein>
<gene>
    <name evidence="1" type="ORF">PHY01_32840</name>
</gene>
<name>A0A4Y3WRU5_9PSEU</name>
<organism evidence="1 2">
    <name type="scientific">Pseudonocardia hydrocarbonoxydans</name>
    <dbReference type="NCBI Taxonomy" id="76726"/>
    <lineage>
        <taxon>Bacteria</taxon>
        <taxon>Bacillati</taxon>
        <taxon>Actinomycetota</taxon>
        <taxon>Actinomycetes</taxon>
        <taxon>Pseudonocardiales</taxon>
        <taxon>Pseudonocardiaceae</taxon>
        <taxon>Pseudonocardia</taxon>
    </lineage>
</organism>
<reference evidence="1 2" key="1">
    <citation type="submission" date="2019-06" db="EMBL/GenBank/DDBJ databases">
        <title>Whole genome shotgun sequence of Pseudonocardia hydrocarbonoxydans NBRC 14498.</title>
        <authorList>
            <person name="Hosoyama A."/>
            <person name="Uohara A."/>
            <person name="Ohji S."/>
            <person name="Ichikawa N."/>
        </authorList>
    </citation>
    <scope>NUCLEOTIDE SEQUENCE [LARGE SCALE GENOMIC DNA]</scope>
    <source>
        <strain evidence="1 2">NBRC 14498</strain>
    </source>
</reference>
<dbReference type="EMBL" id="BJNG01000026">
    <property type="protein sequence ID" value="GEC21001.1"/>
    <property type="molecule type" value="Genomic_DNA"/>
</dbReference>